<dbReference type="GO" id="GO:0003677">
    <property type="term" value="F:DNA binding"/>
    <property type="evidence" value="ECO:0007669"/>
    <property type="project" value="InterPro"/>
</dbReference>
<dbReference type="Proteomes" id="UP000022447">
    <property type="component" value="Unassembled WGS sequence"/>
</dbReference>
<evidence type="ECO:0000259" key="6">
    <source>
        <dbReference type="Pfam" id="PF08281"/>
    </source>
</evidence>
<dbReference type="InterPro" id="IPR013324">
    <property type="entry name" value="RNA_pol_sigma_r3/r4-like"/>
</dbReference>
<comment type="caution">
    <text evidence="7">The sequence shown here is derived from an EMBL/GenBank/DDBJ whole genome shotgun (WGS) entry which is preliminary data.</text>
</comment>
<sequence length="181" mass="20689">MTPQQEVEELLARIAMGDRRAFSDLYDRTSAKLFGICLRVLRDQAESEEALQEAYVRIWHKADAYRVNGYSPMTWLITLTRNIAIDRRRQRRGTPSEAIDLAETLPDDGPGPEAMAAERSEAGRLHLCLRELPEDRAAMVRRAYLDGDTYAELAAATGVKLNTVRTWLRRALIQLRECLER</sequence>
<keyword evidence="3" id="KW-0731">Sigma factor</keyword>
<dbReference type="Pfam" id="PF08281">
    <property type="entry name" value="Sigma70_r4_2"/>
    <property type="match status" value="1"/>
</dbReference>
<reference evidence="7 8" key="1">
    <citation type="submission" date="2014-01" db="EMBL/GenBank/DDBJ databases">
        <title>Roseivivax halodurans JCM 10272 Genome Sequencing.</title>
        <authorList>
            <person name="Lai Q."/>
            <person name="Li G."/>
            <person name="Shao Z."/>
        </authorList>
    </citation>
    <scope>NUCLEOTIDE SEQUENCE [LARGE SCALE GENOMIC DNA]</scope>
    <source>
        <strain evidence="7 8">JCM 10272</strain>
    </source>
</reference>
<dbReference type="EMBL" id="JALZ01000004">
    <property type="protein sequence ID" value="ETX15609.1"/>
    <property type="molecule type" value="Genomic_DNA"/>
</dbReference>
<dbReference type="GO" id="GO:0006352">
    <property type="term" value="P:DNA-templated transcription initiation"/>
    <property type="evidence" value="ECO:0007669"/>
    <property type="project" value="InterPro"/>
</dbReference>
<dbReference type="InterPro" id="IPR013325">
    <property type="entry name" value="RNA_pol_sigma_r2"/>
</dbReference>
<evidence type="ECO:0000256" key="1">
    <source>
        <dbReference type="ARBA" id="ARBA00010641"/>
    </source>
</evidence>
<proteinExistence type="inferred from homology"/>
<evidence type="ECO:0000256" key="2">
    <source>
        <dbReference type="ARBA" id="ARBA00023015"/>
    </source>
</evidence>
<dbReference type="NCBIfam" id="TIGR02937">
    <property type="entry name" value="sigma70-ECF"/>
    <property type="match status" value="1"/>
</dbReference>
<dbReference type="GO" id="GO:0016987">
    <property type="term" value="F:sigma factor activity"/>
    <property type="evidence" value="ECO:0007669"/>
    <property type="project" value="UniProtKB-KW"/>
</dbReference>
<protein>
    <submittedName>
        <fullName evidence="7">RNA polymerase sigma factor</fullName>
    </submittedName>
</protein>
<evidence type="ECO:0000256" key="4">
    <source>
        <dbReference type="ARBA" id="ARBA00023163"/>
    </source>
</evidence>
<dbReference type="Gene3D" id="1.10.10.10">
    <property type="entry name" value="Winged helix-like DNA-binding domain superfamily/Winged helix DNA-binding domain"/>
    <property type="match status" value="1"/>
</dbReference>
<dbReference type="InterPro" id="IPR039425">
    <property type="entry name" value="RNA_pol_sigma-70-like"/>
</dbReference>
<keyword evidence="4" id="KW-0804">Transcription</keyword>
<dbReference type="InterPro" id="IPR014284">
    <property type="entry name" value="RNA_pol_sigma-70_dom"/>
</dbReference>
<keyword evidence="8" id="KW-1185">Reference proteome</keyword>
<dbReference type="InterPro" id="IPR013249">
    <property type="entry name" value="RNA_pol_sigma70_r4_t2"/>
</dbReference>
<evidence type="ECO:0000259" key="5">
    <source>
        <dbReference type="Pfam" id="PF04542"/>
    </source>
</evidence>
<dbReference type="InterPro" id="IPR007627">
    <property type="entry name" value="RNA_pol_sigma70_r2"/>
</dbReference>
<accession>X7EHM7</accession>
<dbReference type="eggNOG" id="COG1595">
    <property type="taxonomic scope" value="Bacteria"/>
</dbReference>
<gene>
    <name evidence="7" type="ORF">OCH239_14290</name>
</gene>
<dbReference type="STRING" id="1449350.OCH239_14290"/>
<dbReference type="PATRIC" id="fig|1449350.3.peg.1187"/>
<dbReference type="SUPFAM" id="SSF88946">
    <property type="entry name" value="Sigma2 domain of RNA polymerase sigma factors"/>
    <property type="match status" value="1"/>
</dbReference>
<comment type="similarity">
    <text evidence="1">Belongs to the sigma-70 factor family. ECF subfamily.</text>
</comment>
<dbReference type="AlphaFoldDB" id="X7EHM7"/>
<dbReference type="InterPro" id="IPR036388">
    <property type="entry name" value="WH-like_DNA-bd_sf"/>
</dbReference>
<dbReference type="Pfam" id="PF04542">
    <property type="entry name" value="Sigma70_r2"/>
    <property type="match status" value="1"/>
</dbReference>
<dbReference type="RefSeq" id="WP_037259802.1">
    <property type="nucleotide sequence ID" value="NZ_JALZ01000004.1"/>
</dbReference>
<dbReference type="PANTHER" id="PTHR43133:SF62">
    <property type="entry name" value="RNA POLYMERASE SIGMA FACTOR SIGZ"/>
    <property type="match status" value="1"/>
</dbReference>
<feature type="domain" description="RNA polymerase sigma factor 70 region 4 type 2" evidence="6">
    <location>
        <begin position="124"/>
        <end position="175"/>
    </location>
</feature>
<dbReference type="OrthoDB" id="9803470at2"/>
<dbReference type="SUPFAM" id="SSF88659">
    <property type="entry name" value="Sigma3 and sigma4 domains of RNA polymerase sigma factors"/>
    <property type="match status" value="1"/>
</dbReference>
<dbReference type="Gene3D" id="1.10.1740.10">
    <property type="match status" value="1"/>
</dbReference>
<evidence type="ECO:0000313" key="8">
    <source>
        <dbReference type="Proteomes" id="UP000022447"/>
    </source>
</evidence>
<organism evidence="7 8">
    <name type="scientific">Roseivivax halodurans JCM 10272</name>
    <dbReference type="NCBI Taxonomy" id="1449350"/>
    <lineage>
        <taxon>Bacteria</taxon>
        <taxon>Pseudomonadati</taxon>
        <taxon>Pseudomonadota</taxon>
        <taxon>Alphaproteobacteria</taxon>
        <taxon>Rhodobacterales</taxon>
        <taxon>Roseobacteraceae</taxon>
        <taxon>Roseivivax</taxon>
    </lineage>
</organism>
<feature type="domain" description="RNA polymerase sigma-70 region 2" evidence="5">
    <location>
        <begin position="25"/>
        <end position="92"/>
    </location>
</feature>
<keyword evidence="2" id="KW-0805">Transcription regulation</keyword>
<name>X7EHM7_9RHOB</name>
<evidence type="ECO:0000313" key="7">
    <source>
        <dbReference type="EMBL" id="ETX15609.1"/>
    </source>
</evidence>
<dbReference type="PANTHER" id="PTHR43133">
    <property type="entry name" value="RNA POLYMERASE ECF-TYPE SIGMA FACTO"/>
    <property type="match status" value="1"/>
</dbReference>
<evidence type="ECO:0000256" key="3">
    <source>
        <dbReference type="ARBA" id="ARBA00023082"/>
    </source>
</evidence>